<keyword evidence="2" id="KW-0472">Membrane</keyword>
<keyword evidence="4" id="KW-1185">Reference proteome</keyword>
<protein>
    <submittedName>
        <fullName evidence="3">Uncharacterized protein</fullName>
    </submittedName>
</protein>
<feature type="region of interest" description="Disordered" evidence="1">
    <location>
        <begin position="1"/>
        <end position="65"/>
    </location>
</feature>
<evidence type="ECO:0000313" key="4">
    <source>
        <dbReference type="Proteomes" id="UP001153069"/>
    </source>
</evidence>
<dbReference type="Proteomes" id="UP001153069">
    <property type="component" value="Unassembled WGS sequence"/>
</dbReference>
<name>A0A9N8ELT2_9STRA</name>
<feature type="compositionally biased region" description="Basic and acidic residues" evidence="1">
    <location>
        <begin position="16"/>
        <end position="38"/>
    </location>
</feature>
<proteinExistence type="predicted"/>
<sequence length="567" mass="62111">MVDTAAVGSNNKQRGVRGDFQKRRLHPHSVDSSRTSKDKSKKSKKADADGGRAGGFFTGTGGWVNPKHGEPGHIHGWKKGDEVPADATRTSPIISNSMGSITTQTSQLATYADKCDAAQAGAEFHTSSYVPVYYQYEILTSTTRNILDVADIVDKAIQHFLAIWLVDCDTTSVEPGNTRRQRALMEEQVYSKFHDDDQRKLQLTLEPIVGTGVGEWDIVLMGGTAADKCSSEFSTMALLSTDLICYKVIGSTYVYLDTTMTVTPKDIETIALETLTVGMNLASTDFTGLDPDIYDLNLVSGYEAPPTALIASNRPANQRAWDDGLNNNSETPIESPPTYTSGRSGGAKFGIAFAILACITLVAFAAVYMWKNHDHLLDDYQRRNKKKGGKHFNLDEVTLPSTRYEPETFPSKANVSREDGPSHGEMNVTLRSVTSVLGGRAGYRAERAADSPSSTGTRPLSPEPATPRHHSVFDKSIFDEHNVLVEESNIVSPRSERSAISDVSGVSSEYDNYRGKSYSAAAQTPDDRIRTKRLSKGDIRRSFQTMSTPSQMVSPDRAYEMQDTVDL</sequence>
<feature type="region of interest" description="Disordered" evidence="1">
    <location>
        <begin position="404"/>
        <end position="426"/>
    </location>
</feature>
<reference evidence="3" key="1">
    <citation type="submission" date="2020-06" db="EMBL/GenBank/DDBJ databases">
        <authorList>
            <consortium name="Plant Systems Biology data submission"/>
        </authorList>
    </citation>
    <scope>NUCLEOTIDE SEQUENCE</scope>
    <source>
        <strain evidence="3">D6</strain>
    </source>
</reference>
<gene>
    <name evidence="3" type="ORF">SEMRO_1298_G260580.1</name>
</gene>
<organism evidence="3 4">
    <name type="scientific">Seminavis robusta</name>
    <dbReference type="NCBI Taxonomy" id="568900"/>
    <lineage>
        <taxon>Eukaryota</taxon>
        <taxon>Sar</taxon>
        <taxon>Stramenopiles</taxon>
        <taxon>Ochrophyta</taxon>
        <taxon>Bacillariophyta</taxon>
        <taxon>Bacillariophyceae</taxon>
        <taxon>Bacillariophycidae</taxon>
        <taxon>Naviculales</taxon>
        <taxon>Naviculaceae</taxon>
        <taxon>Seminavis</taxon>
    </lineage>
</organism>
<evidence type="ECO:0000256" key="1">
    <source>
        <dbReference type="SAM" id="MobiDB-lite"/>
    </source>
</evidence>
<feature type="region of interest" description="Disordered" evidence="1">
    <location>
        <begin position="445"/>
        <end position="470"/>
    </location>
</feature>
<keyword evidence="2" id="KW-1133">Transmembrane helix</keyword>
<keyword evidence="2" id="KW-0812">Transmembrane</keyword>
<evidence type="ECO:0000256" key="2">
    <source>
        <dbReference type="SAM" id="Phobius"/>
    </source>
</evidence>
<dbReference type="EMBL" id="CAICTM010001296">
    <property type="protein sequence ID" value="CAB9522399.1"/>
    <property type="molecule type" value="Genomic_DNA"/>
</dbReference>
<feature type="transmembrane region" description="Helical" evidence="2">
    <location>
        <begin position="349"/>
        <end position="370"/>
    </location>
</feature>
<accession>A0A9N8ELT2</accession>
<comment type="caution">
    <text evidence="3">The sequence shown here is derived from an EMBL/GenBank/DDBJ whole genome shotgun (WGS) entry which is preliminary data.</text>
</comment>
<feature type="compositionally biased region" description="Gly residues" evidence="1">
    <location>
        <begin position="51"/>
        <end position="62"/>
    </location>
</feature>
<dbReference type="AlphaFoldDB" id="A0A9N8ELT2"/>
<evidence type="ECO:0000313" key="3">
    <source>
        <dbReference type="EMBL" id="CAB9522399.1"/>
    </source>
</evidence>